<dbReference type="PATRIC" id="fig|1423.173.peg.3867"/>
<accession>A0A0D1KQ65</accession>
<proteinExistence type="predicted"/>
<evidence type="ECO:0000313" key="2">
    <source>
        <dbReference type="Proteomes" id="UP000032247"/>
    </source>
</evidence>
<dbReference type="EMBL" id="JXBC01000013">
    <property type="protein sequence ID" value="KIU05336.1"/>
    <property type="molecule type" value="Genomic_DNA"/>
</dbReference>
<gene>
    <name evidence="1" type="ORF">SC09_contig4orf00080</name>
</gene>
<protein>
    <submittedName>
        <fullName evidence="1">YuxK</fullName>
    </submittedName>
</protein>
<dbReference type="AlphaFoldDB" id="A0A0D1KQ65"/>
<comment type="caution">
    <text evidence="1">The sequence shown here is derived from an EMBL/GenBank/DDBJ whole genome shotgun (WGS) entry which is preliminary data.</text>
</comment>
<dbReference type="GO" id="GO:0015035">
    <property type="term" value="F:protein-disulfide reductase activity"/>
    <property type="evidence" value="ECO:0007669"/>
    <property type="project" value="InterPro"/>
</dbReference>
<dbReference type="PANTHER" id="PTHR33639:SF2">
    <property type="entry name" value="DUF393 DOMAIN-CONTAINING PROTEIN"/>
    <property type="match status" value="1"/>
</dbReference>
<dbReference type="Proteomes" id="UP000032247">
    <property type="component" value="Unassembled WGS sequence"/>
</dbReference>
<dbReference type="InterPro" id="IPR007263">
    <property type="entry name" value="DCC1-like"/>
</dbReference>
<dbReference type="PANTHER" id="PTHR33639">
    <property type="entry name" value="THIOL-DISULFIDE OXIDOREDUCTASE DCC"/>
    <property type="match status" value="1"/>
</dbReference>
<name>A0A0D1KQ65_BACIU</name>
<organism evidence="1 2">
    <name type="scientific">Bacillus subtilis</name>
    <dbReference type="NCBI Taxonomy" id="1423"/>
    <lineage>
        <taxon>Bacteria</taxon>
        <taxon>Bacillati</taxon>
        <taxon>Bacillota</taxon>
        <taxon>Bacilli</taxon>
        <taxon>Bacillales</taxon>
        <taxon>Bacillaceae</taxon>
        <taxon>Bacillus</taxon>
    </lineage>
</organism>
<dbReference type="InterPro" id="IPR052927">
    <property type="entry name" value="DCC_oxidoreductase"/>
</dbReference>
<sequence>MTSEQIPNRVLLFDGVCNLCNGAVQFIIKRDPDGLISFTSLQSETGQSLLKKSGLPTDRFDSFVFIEDGQVHTKSTAAIKVFRHLRGPWRLFVLFFAVPKPVRDMVYSFIANNRYKWFGKKNECMLPSPSIKKRFLP</sequence>
<evidence type="ECO:0000313" key="1">
    <source>
        <dbReference type="EMBL" id="KIU05336.1"/>
    </source>
</evidence>
<dbReference type="Pfam" id="PF04134">
    <property type="entry name" value="DCC1-like"/>
    <property type="match status" value="1"/>
</dbReference>
<dbReference type="STRING" id="483913.AN935_15810"/>
<dbReference type="RefSeq" id="WP_043858567.1">
    <property type="nucleotide sequence ID" value="NZ_CP021169.1"/>
</dbReference>
<reference evidence="1 2" key="1">
    <citation type="submission" date="2014-12" db="EMBL/GenBank/DDBJ databases">
        <title>Comparative genome analysis of Bacillus coagulans HM-08, Clostridium butyricum HM-68, Bacillus subtilis HM-66 and Bacillus licheniformis BL-09.</title>
        <authorList>
            <person name="Zhang H."/>
        </authorList>
    </citation>
    <scope>NUCLEOTIDE SEQUENCE [LARGE SCALE GENOMIC DNA]</scope>
    <source>
        <strain evidence="1 2">HM-66</strain>
    </source>
</reference>